<name>A0A8S5RFA0_9VIRU</name>
<protein>
    <submittedName>
        <fullName evidence="1">Replisome organizer protein</fullName>
    </submittedName>
</protein>
<accession>A0A8S5RFA0</accession>
<dbReference type="EMBL" id="BK059100">
    <property type="protein sequence ID" value="DAE29835.1"/>
    <property type="molecule type" value="Genomic_DNA"/>
</dbReference>
<evidence type="ECO:0000313" key="1">
    <source>
        <dbReference type="EMBL" id="DAE29835.1"/>
    </source>
</evidence>
<reference evidence="1" key="1">
    <citation type="journal article" date="2021" name="Proc. Natl. Acad. Sci. U.S.A.">
        <title>A Catalog of Tens of Thousands of Viruses from Human Metagenomes Reveals Hidden Associations with Chronic Diseases.</title>
        <authorList>
            <person name="Tisza M.J."/>
            <person name="Buck C.B."/>
        </authorList>
    </citation>
    <scope>NUCLEOTIDE SEQUENCE</scope>
    <source>
        <strain evidence="1">CtqEG8</strain>
    </source>
</reference>
<sequence length="91" mass="10502">MTRSEAEQLVTANRLLYPLDFCRFSENDFESLAMLYHKALGAYDFQSAKEALVECSKTCQHCIKVSDLYAKLTPLRGRDAMMMQKLKRDSE</sequence>
<proteinExistence type="predicted"/>
<organism evidence="1">
    <name type="scientific">virus sp. ctqEG8</name>
    <dbReference type="NCBI Taxonomy" id="2827998"/>
    <lineage>
        <taxon>Viruses</taxon>
    </lineage>
</organism>